<reference evidence="3 4" key="1">
    <citation type="submission" date="2020-09" db="EMBL/GenBank/DDBJ databases">
        <title>Bacillus nautilus sp. nov., Chryseoglobus crepusculi sp. nov, and Psychrobacter noctis sp. nov., isolated from deep-sea sponges from the equatorial Atlantic.</title>
        <authorList>
            <person name="Stennett H.L."/>
            <person name="Williams S.E."/>
        </authorList>
    </citation>
    <scope>NUCLEOTIDE SEQUENCE [LARGE SCALE GENOMIC DNA]</scope>
    <source>
        <strain evidence="3 4">28M-24</strain>
    </source>
</reference>
<proteinExistence type="predicted"/>
<keyword evidence="4" id="KW-1185">Reference proteome</keyword>
<accession>A0ABR8LXH3</accession>
<dbReference type="InterPro" id="IPR029030">
    <property type="entry name" value="Caspase-like_dom_sf"/>
</dbReference>
<dbReference type="SUPFAM" id="SSF52129">
    <property type="entry name" value="Caspase-like"/>
    <property type="match status" value="1"/>
</dbReference>
<dbReference type="InterPro" id="IPR001769">
    <property type="entry name" value="Gingipain"/>
</dbReference>
<dbReference type="InterPro" id="IPR029031">
    <property type="entry name" value="Gingipain_N_sf"/>
</dbReference>
<name>A0ABR8LXH3_9FLAO</name>
<protein>
    <submittedName>
        <fullName evidence="3">Type IX secretion system sortase PorU</fullName>
    </submittedName>
</protein>
<dbReference type="Gene3D" id="3.40.50.10390">
    <property type="entry name" value="Gingipain r, domain 1"/>
    <property type="match status" value="1"/>
</dbReference>
<gene>
    <name evidence="3" type="primary">porU</name>
    <name evidence="3" type="ORF">IEG06_13245</name>
</gene>
<feature type="domain" description="Gingipain" evidence="2">
    <location>
        <begin position="542"/>
        <end position="921"/>
    </location>
</feature>
<sequence>MKKILLVLLVLYLTPIFSQEKKFSLVWDKTQTYATDSYSLNIPSFSPSKNFSFDLSNGLQFIEQWVVNGFIDENSIQLTNVSYLPIAKEDLKDINLSTIPNTLQFSLKNGAARSTNYAVFTLNPIIKEGNSYKKVTGFTLKYANASTSNFRANNSQVITNSVLNSGEWFRFEVPRTGVYKLSKSFLNQMGINVSGFDPRNLKIYGNGGMMMPFANSANFPFDPTENAIKVIGEEDGVFNDGDYVLFYAEGPSANVSDNNINTNINPYTDTAVYYLNISAGQGKRIQNFIQPTEVPSLTVDTFQDYKFHEVDETNIIFVGRRWFGERFGVENTQTFSFDFPNLVTTQPINLKAVTVSTSSSASSYAISVNSNVVGSISMNATSPVDGVYVTGGSYQGTTTVANNAVNVTLDFNNQGNPSATSYLDYVSVEATRSLTFSGNQFVFKNNQTATSAGVANYVVSNTAQVQEIWDVTNLYDVTTIGNSAAANTISFNAPMGSLKKFVTVSSQDYFEPNLSGNSRLNNQNLKGTIFLNNQGSFQDIDYLMLTTSSHYSQAQRLAQINRDKNNLNVKVVTIDQIYNEFSNGNPDIAGIRNFVKYVYDNASTPNNRVKYLCIFGDSSFDYKGRISDNTYNFPTWNAYSSFNLSNSFISDDFYAYLDANEGNIDAYNNSHKLDIAVGRIVADTPQRAKEMVDKIEVYYSKGALGSWRNNFVVISDDVDEAWEATLQETTDEIADEVAQFKPFINVTKIHTDSYQQEASAGGDRYPEVTEAITNAIEKGAIMVNYFGHGGEDGLAFERIFQKNDAEALNNDCKLNLFVTVTCEFTRFDNPLRVTAGELIYWNKSAGAIALVTTTRQIFVTVGKDFNKILKEYLFSYSTLDTYSDYEYPSVAEALRLAKNDPNFSNSQKNLAFCIGDPALKLAFPDPNIRLTKINDVPITQETDVLQALSYAKLAGEVTDVNGNVLTNYNGILTTTIFDKEIQRETLANDNTYNSTELIKLNYTTLGSIVFRGQATITNGQFEFDFIVPKDIGIPVGTGKVSFYATQDNTLNDKSGASIETVKIGGINPNAAEDNIGPVITLFMNDESFVSGGITNESPTLIAKFQDENGINTASGIGHDIVALLDGDEVNPYVLNDYYLTDVDDYTRGSLSFPFRNLEPGLHTLTLKAWDVYNNSAIAEIQFVVYNENDSLVINNVLNYPNPFVNYTEFWFSHNSSEVLDISVQIFTISGKLVKTLNGQTTLVGGKTVKSTSRDIIWDGRDDFGDKIGKGTYVYKLKVHSKSTNKSVEKIEKLVIL</sequence>
<evidence type="ECO:0000256" key="1">
    <source>
        <dbReference type="ARBA" id="ARBA00022729"/>
    </source>
</evidence>
<evidence type="ECO:0000313" key="4">
    <source>
        <dbReference type="Proteomes" id="UP000627521"/>
    </source>
</evidence>
<dbReference type="CDD" id="cd02258">
    <property type="entry name" value="Peptidase_C25_N"/>
    <property type="match status" value="1"/>
</dbReference>
<comment type="caution">
    <text evidence="3">The sequence shown here is derived from an EMBL/GenBank/DDBJ whole genome shotgun (WGS) entry which is preliminary data.</text>
</comment>
<dbReference type="EMBL" id="JACXXH010000008">
    <property type="protein sequence ID" value="MBD3864416.1"/>
    <property type="molecule type" value="Genomic_DNA"/>
</dbReference>
<dbReference type="NCBIfam" id="NF033707">
    <property type="entry name" value="T9SS_sortase"/>
    <property type="match status" value="1"/>
</dbReference>
<dbReference type="RefSeq" id="WP_191100465.1">
    <property type="nucleotide sequence ID" value="NZ_JACXXF010000008.1"/>
</dbReference>
<keyword evidence="1" id="KW-0732">Signal</keyword>
<organism evidence="3 4">
    <name type="scientific">Olleya marilimosa</name>
    <dbReference type="NCBI Taxonomy" id="272164"/>
    <lineage>
        <taxon>Bacteria</taxon>
        <taxon>Pseudomonadati</taxon>
        <taxon>Bacteroidota</taxon>
        <taxon>Flavobacteriia</taxon>
        <taxon>Flavobacteriales</taxon>
        <taxon>Flavobacteriaceae</taxon>
    </lineage>
</organism>
<dbReference type="Gene3D" id="3.40.50.1460">
    <property type="match status" value="1"/>
</dbReference>
<evidence type="ECO:0000313" key="3">
    <source>
        <dbReference type="EMBL" id="MBD3864416.1"/>
    </source>
</evidence>
<dbReference type="Gene3D" id="2.60.40.4070">
    <property type="match status" value="1"/>
</dbReference>
<dbReference type="Pfam" id="PF01364">
    <property type="entry name" value="Peptidase_C25"/>
    <property type="match status" value="1"/>
</dbReference>
<dbReference type="Proteomes" id="UP000627521">
    <property type="component" value="Unassembled WGS sequence"/>
</dbReference>
<evidence type="ECO:0000259" key="2">
    <source>
        <dbReference type="Pfam" id="PF01364"/>
    </source>
</evidence>